<evidence type="ECO:0000313" key="1">
    <source>
        <dbReference type="EMBL" id="KJA21261.1"/>
    </source>
</evidence>
<name>A0A0D2NXR4_HYPSF</name>
<sequence length="266" mass="28611">MYLIGTTIFPDFIKRRISELEISELGIGDAEMGSCVPTPSYGPWTTRPPLCASGNGGEQTQEAHHFWRRLAANGEVGAHFAIRTLYFASACLRVTNGAHRDRLRVTERVGRLFLLSVLAPFPALLAPPPSFPYARAAVALENHLAEPPSSHTALLPLLPSVQGPPQGGCFAYRPTCFVSLSRAVASPSTYAEAADEQDTNTHNTIGAGTALQHAHYGAFMRTARRLSYLGQRAANGEPTDGDARRLSAHCIIAERARYRAAGGSAT</sequence>
<reference evidence="2" key="1">
    <citation type="submission" date="2014-04" db="EMBL/GenBank/DDBJ databases">
        <title>Evolutionary Origins and Diversification of the Mycorrhizal Mutualists.</title>
        <authorList>
            <consortium name="DOE Joint Genome Institute"/>
            <consortium name="Mycorrhizal Genomics Consortium"/>
            <person name="Kohler A."/>
            <person name="Kuo A."/>
            <person name="Nagy L.G."/>
            <person name="Floudas D."/>
            <person name="Copeland A."/>
            <person name="Barry K.W."/>
            <person name="Cichocki N."/>
            <person name="Veneault-Fourrey C."/>
            <person name="LaButti K."/>
            <person name="Lindquist E.A."/>
            <person name="Lipzen A."/>
            <person name="Lundell T."/>
            <person name="Morin E."/>
            <person name="Murat C."/>
            <person name="Riley R."/>
            <person name="Ohm R."/>
            <person name="Sun H."/>
            <person name="Tunlid A."/>
            <person name="Henrissat B."/>
            <person name="Grigoriev I.V."/>
            <person name="Hibbett D.S."/>
            <person name="Martin F."/>
        </authorList>
    </citation>
    <scope>NUCLEOTIDE SEQUENCE [LARGE SCALE GENOMIC DNA]</scope>
    <source>
        <strain evidence="2">FD-334 SS-4</strain>
    </source>
</reference>
<gene>
    <name evidence="1" type="ORF">HYPSUDRAFT_203036</name>
</gene>
<dbReference type="EMBL" id="KN817559">
    <property type="protein sequence ID" value="KJA21261.1"/>
    <property type="molecule type" value="Genomic_DNA"/>
</dbReference>
<keyword evidence="2" id="KW-1185">Reference proteome</keyword>
<protein>
    <submittedName>
        <fullName evidence="1">Uncharacterized protein</fullName>
    </submittedName>
</protein>
<dbReference type="AlphaFoldDB" id="A0A0D2NXR4"/>
<organism evidence="1 2">
    <name type="scientific">Hypholoma sublateritium (strain FD-334 SS-4)</name>
    <dbReference type="NCBI Taxonomy" id="945553"/>
    <lineage>
        <taxon>Eukaryota</taxon>
        <taxon>Fungi</taxon>
        <taxon>Dikarya</taxon>
        <taxon>Basidiomycota</taxon>
        <taxon>Agaricomycotina</taxon>
        <taxon>Agaricomycetes</taxon>
        <taxon>Agaricomycetidae</taxon>
        <taxon>Agaricales</taxon>
        <taxon>Agaricineae</taxon>
        <taxon>Strophariaceae</taxon>
        <taxon>Hypholoma</taxon>
    </lineage>
</organism>
<accession>A0A0D2NXR4</accession>
<dbReference type="Proteomes" id="UP000054270">
    <property type="component" value="Unassembled WGS sequence"/>
</dbReference>
<proteinExistence type="predicted"/>
<evidence type="ECO:0000313" key="2">
    <source>
        <dbReference type="Proteomes" id="UP000054270"/>
    </source>
</evidence>